<reference evidence="2" key="1">
    <citation type="submission" date="2019-08" db="EMBL/GenBank/DDBJ databases">
        <authorList>
            <person name="Kucharzyk K."/>
            <person name="Murdoch R.W."/>
            <person name="Higgins S."/>
            <person name="Loffler F."/>
        </authorList>
    </citation>
    <scope>NUCLEOTIDE SEQUENCE</scope>
</reference>
<dbReference type="EMBL" id="VSSQ01000035">
    <property type="protein sequence ID" value="MPL67170.1"/>
    <property type="molecule type" value="Genomic_DNA"/>
</dbReference>
<dbReference type="GO" id="GO:0016746">
    <property type="term" value="F:acyltransferase activity"/>
    <property type="evidence" value="ECO:0007669"/>
    <property type="project" value="UniProtKB-KW"/>
</dbReference>
<dbReference type="InterPro" id="IPR020019">
    <property type="entry name" value="AcTrfase_PglD-like"/>
</dbReference>
<dbReference type="Gene3D" id="2.160.10.10">
    <property type="entry name" value="Hexapeptide repeat proteins"/>
    <property type="match status" value="1"/>
</dbReference>
<dbReference type="NCBIfam" id="TIGR03570">
    <property type="entry name" value="NeuD_NnaD"/>
    <property type="match status" value="1"/>
</dbReference>
<keyword evidence="2" id="KW-0012">Acyltransferase</keyword>
<dbReference type="Pfam" id="PF17836">
    <property type="entry name" value="PglD_N"/>
    <property type="match status" value="1"/>
</dbReference>
<proteinExistence type="predicted"/>
<dbReference type="AlphaFoldDB" id="A0A644TJT8"/>
<dbReference type="InterPro" id="IPR050179">
    <property type="entry name" value="Trans_hexapeptide_repeat"/>
</dbReference>
<feature type="domain" description="PglD N-terminal" evidence="1">
    <location>
        <begin position="3"/>
        <end position="84"/>
    </location>
</feature>
<evidence type="ECO:0000259" key="1">
    <source>
        <dbReference type="Pfam" id="PF17836"/>
    </source>
</evidence>
<dbReference type="EC" id="2.3.1.-" evidence="2"/>
<keyword evidence="2" id="KW-0808">Transferase</keyword>
<protein>
    <submittedName>
        <fullName evidence="2">Putative acetyltransferase EpsM</fullName>
        <ecNumber evidence="2">2.3.1.-</ecNumber>
    </submittedName>
</protein>
<name>A0A644TJT8_9ZZZZ</name>
<comment type="caution">
    <text evidence="2">The sequence shown here is derived from an EMBL/GenBank/DDBJ whole genome shotgun (WGS) entry which is preliminary data.</text>
</comment>
<dbReference type="SUPFAM" id="SSF51161">
    <property type="entry name" value="Trimeric LpxA-like enzymes"/>
    <property type="match status" value="1"/>
</dbReference>
<gene>
    <name evidence="2" type="primary">epsM_2</name>
    <name evidence="2" type="ORF">SDC9_12860</name>
</gene>
<dbReference type="PANTHER" id="PTHR43300:SF7">
    <property type="entry name" value="UDP-N-ACETYLBACILLOSAMINE N-ACETYLTRANSFERASE"/>
    <property type="match status" value="1"/>
</dbReference>
<dbReference type="InterPro" id="IPR041561">
    <property type="entry name" value="PglD_N"/>
</dbReference>
<dbReference type="PANTHER" id="PTHR43300">
    <property type="entry name" value="ACETYLTRANSFERASE"/>
    <property type="match status" value="1"/>
</dbReference>
<organism evidence="2">
    <name type="scientific">bioreactor metagenome</name>
    <dbReference type="NCBI Taxonomy" id="1076179"/>
    <lineage>
        <taxon>unclassified sequences</taxon>
        <taxon>metagenomes</taxon>
        <taxon>ecological metagenomes</taxon>
    </lineage>
</organism>
<evidence type="ECO:0000313" key="2">
    <source>
        <dbReference type="EMBL" id="MPL67170.1"/>
    </source>
</evidence>
<dbReference type="Gene3D" id="3.40.50.20">
    <property type="match status" value="1"/>
</dbReference>
<accession>A0A644TJT8</accession>
<dbReference type="InterPro" id="IPR011004">
    <property type="entry name" value="Trimer_LpxA-like_sf"/>
</dbReference>
<sequence length="214" mass="22670">MDKIIIVGAGGFGREVQWLIERINKTCKTWDLLGFIDDGIAKGTIINGIPVLGTVKDLIDNKEEIAVACAVGASATRKKIIQQLKSNNNIAFPNLLDPSVLMSSSIKLGIGDIICAGSILTVNIVIDDFVIINLDCTIGHDAELQSFTTLYPNVNVSGNVFIGTESELGTGTKIIQQVNILNNTIVGAGAIVIRDIPSGCVAVGNPAKPIKFLK</sequence>
<dbReference type="CDD" id="cd03360">
    <property type="entry name" value="LbH_AT_putative"/>
    <property type="match status" value="1"/>
</dbReference>